<keyword evidence="3 7" id="KW-0456">Lyase</keyword>
<feature type="binding site" evidence="5">
    <location>
        <begin position="210"/>
        <end position="212"/>
    </location>
    <ligand>
        <name>dihydroxyacetone phosphate</name>
        <dbReference type="ChEBI" id="CHEBI:57642"/>
    </ligand>
</feature>
<evidence type="ECO:0000256" key="1">
    <source>
        <dbReference type="ARBA" id="ARBA00022723"/>
    </source>
</evidence>
<keyword evidence="2 6" id="KW-0862">Zinc</keyword>
<dbReference type="SUPFAM" id="SSF51569">
    <property type="entry name" value="Aldolase"/>
    <property type="match status" value="1"/>
</dbReference>
<feature type="binding site" evidence="6">
    <location>
        <position position="209"/>
    </location>
    <ligand>
        <name>Zn(2+)</name>
        <dbReference type="ChEBI" id="CHEBI:29105"/>
        <label>1</label>
        <note>catalytic</note>
    </ligand>
</feature>
<feature type="binding site" evidence="6">
    <location>
        <position position="104"/>
    </location>
    <ligand>
        <name>Zn(2+)</name>
        <dbReference type="ChEBI" id="CHEBI:29105"/>
        <label>2</label>
    </ligand>
</feature>
<evidence type="ECO:0000256" key="2">
    <source>
        <dbReference type="ARBA" id="ARBA00022833"/>
    </source>
</evidence>
<reference evidence="7 8" key="1">
    <citation type="submission" date="2015-11" db="EMBL/GenBank/DDBJ databases">
        <authorList>
            <person name="Hill K.K."/>
            <person name="Shirey T.B."/>
            <person name="Raphael B."/>
            <person name="Daligault H.E."/>
            <person name="Davenport K.W."/>
            <person name="Bruce D.C."/>
            <person name="Foley B.T."/>
            <person name="Johnson S.L."/>
        </authorList>
    </citation>
    <scope>NUCLEOTIDE SEQUENCE [LARGE SCALE GENOMIC DNA]</scope>
    <source>
        <strain evidence="7 8">CDC_1632</strain>
    </source>
</reference>
<feature type="active site" description="Proton donor" evidence="4">
    <location>
        <position position="82"/>
    </location>
</feature>
<dbReference type="GO" id="GO:0030388">
    <property type="term" value="P:fructose 1,6-bisphosphate metabolic process"/>
    <property type="evidence" value="ECO:0007669"/>
    <property type="project" value="InterPro"/>
</dbReference>
<dbReference type="Proteomes" id="UP000182204">
    <property type="component" value="Chromosome"/>
</dbReference>
<dbReference type="AlphaFoldDB" id="A0A1L3NDE4"/>
<evidence type="ECO:0000313" key="8">
    <source>
        <dbReference type="Proteomes" id="UP000182204"/>
    </source>
</evidence>
<dbReference type="PIRSF" id="PIRSF001359">
    <property type="entry name" value="F_bP_aldolase_II"/>
    <property type="match status" value="1"/>
</dbReference>
<dbReference type="GO" id="GO:0006096">
    <property type="term" value="P:glycolytic process"/>
    <property type="evidence" value="ECO:0007669"/>
    <property type="project" value="InterPro"/>
</dbReference>
<dbReference type="eggNOG" id="COG0191">
    <property type="taxonomic scope" value="Bacteria"/>
</dbReference>
<evidence type="ECO:0000256" key="5">
    <source>
        <dbReference type="PIRSR" id="PIRSR001359-2"/>
    </source>
</evidence>
<dbReference type="PANTHER" id="PTHR30304:SF0">
    <property type="entry name" value="D-TAGATOSE-1,6-BISPHOSPHATE ALDOLASE SUBUNIT GATY-RELATED"/>
    <property type="match status" value="1"/>
</dbReference>
<dbReference type="EMBL" id="CP013243">
    <property type="protein sequence ID" value="APH14142.1"/>
    <property type="molecule type" value="Genomic_DNA"/>
</dbReference>
<accession>A0A1L3NDE4</accession>
<evidence type="ECO:0000256" key="6">
    <source>
        <dbReference type="PIRSR" id="PIRSR001359-3"/>
    </source>
</evidence>
<feature type="binding site" evidence="5">
    <location>
        <begin position="252"/>
        <end position="255"/>
    </location>
    <ligand>
        <name>dihydroxyacetone phosphate</name>
        <dbReference type="ChEBI" id="CHEBI:57642"/>
    </ligand>
</feature>
<keyword evidence="1 6" id="KW-0479">Metal-binding</keyword>
<evidence type="ECO:0000256" key="3">
    <source>
        <dbReference type="ARBA" id="ARBA00023239"/>
    </source>
</evidence>
<organism evidence="7 8">
    <name type="scientific">Clostridium sporogenes</name>
    <dbReference type="NCBI Taxonomy" id="1509"/>
    <lineage>
        <taxon>Bacteria</taxon>
        <taxon>Bacillati</taxon>
        <taxon>Bacillota</taxon>
        <taxon>Clostridia</taxon>
        <taxon>Eubacteriales</taxon>
        <taxon>Clostridiaceae</taxon>
        <taxon>Clostridium</taxon>
    </lineage>
</organism>
<gene>
    <name evidence="7" type="primary">fba</name>
    <name evidence="7" type="ORF">NPD5_1926</name>
</gene>
<dbReference type="InterPro" id="IPR050246">
    <property type="entry name" value="Class_II_FBP_aldolase"/>
</dbReference>
<proteinExistence type="predicted"/>
<dbReference type="Pfam" id="PF01116">
    <property type="entry name" value="F_bP_aldolase"/>
    <property type="match status" value="1"/>
</dbReference>
<dbReference type="GO" id="GO:0004332">
    <property type="term" value="F:fructose-bisphosphate aldolase activity"/>
    <property type="evidence" value="ECO:0007669"/>
    <property type="project" value="UniProtKB-EC"/>
</dbReference>
<comment type="cofactor">
    <cofactor evidence="6">
        <name>Zn(2+)</name>
        <dbReference type="ChEBI" id="CHEBI:29105"/>
    </cofactor>
    <text evidence="6">Binds 2 Zn(2+) ions per subunit. One is catalytic and the other provides a structural contribution.</text>
</comment>
<dbReference type="InterPro" id="IPR013785">
    <property type="entry name" value="Aldolase_TIM"/>
</dbReference>
<feature type="binding site" evidence="6">
    <location>
        <position position="178"/>
    </location>
    <ligand>
        <name>Zn(2+)</name>
        <dbReference type="ChEBI" id="CHEBI:29105"/>
        <label>1</label>
        <note>catalytic</note>
    </ligand>
</feature>
<dbReference type="PANTHER" id="PTHR30304">
    <property type="entry name" value="D-TAGATOSE-1,6-BISPHOSPHATE ALDOLASE"/>
    <property type="match status" value="1"/>
</dbReference>
<dbReference type="NCBIfam" id="TIGR00167">
    <property type="entry name" value="cbbA"/>
    <property type="match status" value="1"/>
</dbReference>
<name>A0A1L3NDE4_CLOSG</name>
<feature type="binding site" evidence="5">
    <location>
        <position position="179"/>
    </location>
    <ligand>
        <name>dihydroxyacetone phosphate</name>
        <dbReference type="ChEBI" id="CHEBI:57642"/>
    </ligand>
</feature>
<dbReference type="RefSeq" id="WP_072585627.1">
    <property type="nucleotide sequence ID" value="NZ_CP013243.1"/>
</dbReference>
<dbReference type="STRING" id="929506.CbC4_0542"/>
<evidence type="ECO:0000256" key="4">
    <source>
        <dbReference type="PIRSR" id="PIRSR001359-1"/>
    </source>
</evidence>
<dbReference type="CDD" id="cd00947">
    <property type="entry name" value="TBP_aldolase_IIB"/>
    <property type="match status" value="1"/>
</dbReference>
<dbReference type="InterPro" id="IPR011289">
    <property type="entry name" value="Fruc_bis_ald_class-2"/>
</dbReference>
<dbReference type="NCBIfam" id="TIGR01859">
    <property type="entry name" value="fruc_bis_ald"/>
    <property type="match status" value="1"/>
</dbReference>
<dbReference type="InterPro" id="IPR000771">
    <property type="entry name" value="FBA_II"/>
</dbReference>
<evidence type="ECO:0000313" key="7">
    <source>
        <dbReference type="EMBL" id="APH14142.1"/>
    </source>
</evidence>
<dbReference type="EC" id="4.1.2.13" evidence="7"/>
<feature type="binding site" evidence="6">
    <location>
        <position position="134"/>
    </location>
    <ligand>
        <name>Zn(2+)</name>
        <dbReference type="ChEBI" id="CHEBI:29105"/>
        <label>2</label>
    </ligand>
</feature>
<protein>
    <submittedName>
        <fullName evidence="7">Fructose-1,6-bisphosphate aldolase, class II</fullName>
        <ecNumber evidence="7">4.1.2.13</ecNumber>
    </submittedName>
</protein>
<feature type="binding site" evidence="6">
    <location>
        <position position="83"/>
    </location>
    <ligand>
        <name>Zn(2+)</name>
        <dbReference type="ChEBI" id="CHEBI:29105"/>
        <label>1</label>
        <note>catalytic</note>
    </ligand>
</feature>
<dbReference type="Gene3D" id="3.20.20.70">
    <property type="entry name" value="Aldolase class I"/>
    <property type="match status" value="1"/>
</dbReference>
<dbReference type="GO" id="GO:0008270">
    <property type="term" value="F:zinc ion binding"/>
    <property type="evidence" value="ECO:0007669"/>
    <property type="project" value="InterPro"/>
</dbReference>
<sequence length="308" mass="33145">MALVTTKEMFKKAYEGKYAIGAFNINNMEILQGVVNAAKAANSAVILQVSAGALKYAGPKYLKAMVDAAIADTGIDVALHLDHGASLDVVKLAIESGFTSVMFDGSHYDYEENVAKTKEVVEYAHSHGVVVEAELGVLAGVEDDVQSDVHIYTDPEQAVDFVNRTGVDSLAIAIGTSHGAYKFAGEAQLRFDILEEIQSKLPEYPIVLHGASSVDPESVDTCNKYGGEIKGAKGVPADMLRKASSMAVCKINMDTDLRLAMTAGIRKVLSEDPKQFDPRKYLGEGRARIEKIVEDKIKDVLGSTDSLK</sequence>